<evidence type="ECO:0000256" key="3">
    <source>
        <dbReference type="ARBA" id="ARBA00022777"/>
    </source>
</evidence>
<dbReference type="PROSITE" id="PS00113">
    <property type="entry name" value="ADENYLATE_KINASE"/>
    <property type="match status" value="1"/>
</dbReference>
<dbReference type="AlphaFoldDB" id="A0A4E0RMN6"/>
<dbReference type="GO" id="GO:0019205">
    <property type="term" value="F:nucleobase-containing compound kinase activity"/>
    <property type="evidence" value="ECO:0007669"/>
    <property type="project" value="InterPro"/>
</dbReference>
<protein>
    <submittedName>
        <fullName evidence="4">Adenylate kinase isoenzyme 5</fullName>
    </submittedName>
</protein>
<evidence type="ECO:0000256" key="2">
    <source>
        <dbReference type="ARBA" id="ARBA00022741"/>
    </source>
</evidence>
<keyword evidence="3 4" id="KW-0418">Kinase</keyword>
<dbReference type="PRINTS" id="PR00094">
    <property type="entry name" value="ADENYLTKNASE"/>
</dbReference>
<dbReference type="Gene3D" id="3.40.50.300">
    <property type="entry name" value="P-loop containing nucleotide triphosphate hydrolases"/>
    <property type="match status" value="2"/>
</dbReference>
<evidence type="ECO:0000313" key="5">
    <source>
        <dbReference type="Proteomes" id="UP000230066"/>
    </source>
</evidence>
<dbReference type="EMBL" id="JXXN02003072">
    <property type="protein sequence ID" value="THD21997.1"/>
    <property type="molecule type" value="Genomic_DNA"/>
</dbReference>
<dbReference type="GO" id="GO:0006139">
    <property type="term" value="P:nucleobase-containing compound metabolic process"/>
    <property type="evidence" value="ECO:0007669"/>
    <property type="project" value="InterPro"/>
</dbReference>
<evidence type="ECO:0000256" key="1">
    <source>
        <dbReference type="ARBA" id="ARBA00022679"/>
    </source>
</evidence>
<dbReference type="Proteomes" id="UP000230066">
    <property type="component" value="Unassembled WGS sequence"/>
</dbReference>
<accession>A0A4E0RMN6</accession>
<reference evidence="4" key="1">
    <citation type="submission" date="2019-03" db="EMBL/GenBank/DDBJ databases">
        <title>Improved annotation for the trematode Fasciola hepatica.</title>
        <authorList>
            <person name="Choi Y.-J."/>
            <person name="Martin J."/>
            <person name="Mitreva M."/>
        </authorList>
    </citation>
    <scope>NUCLEOTIDE SEQUENCE [LARGE SCALE GENOMIC DNA]</scope>
</reference>
<dbReference type="SUPFAM" id="SSF47391">
    <property type="entry name" value="Dimerization-anchoring domain of cAMP-dependent PK regulatory subunit"/>
    <property type="match status" value="1"/>
</dbReference>
<evidence type="ECO:0000313" key="4">
    <source>
        <dbReference type="EMBL" id="THD21997.1"/>
    </source>
</evidence>
<organism evidence="4 5">
    <name type="scientific">Fasciola hepatica</name>
    <name type="common">Liver fluke</name>
    <dbReference type="NCBI Taxonomy" id="6192"/>
    <lineage>
        <taxon>Eukaryota</taxon>
        <taxon>Metazoa</taxon>
        <taxon>Spiralia</taxon>
        <taxon>Lophotrochozoa</taxon>
        <taxon>Platyhelminthes</taxon>
        <taxon>Trematoda</taxon>
        <taxon>Digenea</taxon>
        <taxon>Plagiorchiida</taxon>
        <taxon>Echinostomata</taxon>
        <taxon>Echinostomatoidea</taxon>
        <taxon>Fasciolidae</taxon>
        <taxon>Fasciola</taxon>
    </lineage>
</organism>
<keyword evidence="1" id="KW-0808">Transferase</keyword>
<dbReference type="CDD" id="cd01428">
    <property type="entry name" value="ADK"/>
    <property type="match status" value="1"/>
</dbReference>
<dbReference type="InterPro" id="IPR000850">
    <property type="entry name" value="Adenylat/UMP-CMP_kin"/>
</dbReference>
<dbReference type="Pfam" id="PF00406">
    <property type="entry name" value="ADK"/>
    <property type="match status" value="1"/>
</dbReference>
<keyword evidence="2" id="KW-0547">Nucleotide-binding</keyword>
<dbReference type="CDD" id="cd22978">
    <property type="entry name" value="DD_AK5"/>
    <property type="match status" value="1"/>
</dbReference>
<dbReference type="GO" id="GO:0005524">
    <property type="term" value="F:ATP binding"/>
    <property type="evidence" value="ECO:0007669"/>
    <property type="project" value="InterPro"/>
</dbReference>
<comment type="caution">
    <text evidence="4">The sequence shown here is derived from an EMBL/GenBank/DDBJ whole genome shotgun (WGS) entry which is preliminary data.</text>
</comment>
<dbReference type="InterPro" id="IPR033690">
    <property type="entry name" value="Adenylat_kinase_CS"/>
</dbReference>
<proteinExistence type="predicted"/>
<dbReference type="PANTHER" id="PTHR23359">
    <property type="entry name" value="NUCLEOTIDE KINASE"/>
    <property type="match status" value="1"/>
</dbReference>
<keyword evidence="5" id="KW-1185">Reference proteome</keyword>
<dbReference type="InterPro" id="IPR027417">
    <property type="entry name" value="P-loop_NTPase"/>
</dbReference>
<dbReference type="Pfam" id="PF13207">
    <property type="entry name" value="AAA_17"/>
    <property type="match status" value="1"/>
</dbReference>
<sequence>MESKDSVVSPSETKEYLTKNGVPQLFECLMTGLMYHRPADHLNYLQECLEKIKKQGISGVRWDLFLERQHSSPKPISPHKGGENLSKYDPLPGIDTLRVKIRPNTSIICVLAGPGVNKSRYSQGLINHYPTFVHLHMGDLLRNRAKLETQRKSSRWVDSHLKINAGELLPHEMVMESLIWNLNQHSDASGFIIDGFPRTDKQYEDLKSQIGLDSLACVFLIDAAEEFCKFQLKERGQQDEFWKDNTPDAIDNRICLFKLQTLPVCKCIDNDGKLRVIDGEIKPEHIARDMLTVCEFVLSGKVTGPTSRPTPGSIPDRPPDRVSHGMTGCPGQPPVFNIPRIVPQFPDKGRVADLYTCPVILLFGGPGSGRTEQAQALCGRLAGLKHFNVTDFLRQRVLYHIEEDSAKDWDVVARRVHSSDPPNKRDTQVDIIRQEFEGVANKSRAVVIEGFPNDENQLNTFNQHIGGADLAILLDCEESTLQKRLLSRYTRLGRMEDEDMVSLQRILFFKNCTLPVVRHYDERSILVTIPGDRERDLVLNDLVTVVEYFLSKQESQGNNSAVTALEHPKECVVNDALDDSSMKMVIFLRNPLIDTGRYARRIAEEFDYQYINAKELLQSNPGNELKEVRVQDVLDTEIKNNGPVSQRLILDEFPPTEDGSFGLTNDYFVKKLVLNFTEVHDESAEETNGNEVQSFDEGNLPETFEGSHMKCLTAEVHKIQPSESEEETHQKIHELVQNFSLKNNSPH</sequence>
<gene>
    <name evidence="4" type="ORF">D915_007311</name>
</gene>
<dbReference type="SUPFAM" id="SSF52540">
    <property type="entry name" value="P-loop containing nucleoside triphosphate hydrolases"/>
    <property type="match status" value="2"/>
</dbReference>
<name>A0A4E0RMN6_FASHE</name>